<sequence length="211" mass="23554">AYNADVQEDVNIDFVKVKNLEMVTGDCEPMAEEDGHPLGKKLSDDGWIVATKGSQDGIGALVAGTEREDEKTSYKGDKSSSAQVGDWNLELLSECYNGLSYSMDIEKALNTEKRNFNYTTSKELMAFGDYTRTFFSESAREKFVDMLTHDLFGLPVLLCSFLLGASLWMILGQRVKGCRCRKRPGVGQALIFLDSWVGANSRREAFTNWLT</sequence>
<keyword evidence="1" id="KW-0812">Transmembrane</keyword>
<protein>
    <submittedName>
        <fullName evidence="2">Uncharacterized protein</fullName>
    </submittedName>
</protein>
<feature type="non-terminal residue" evidence="2">
    <location>
        <position position="1"/>
    </location>
</feature>
<keyword evidence="3" id="KW-1185">Reference proteome</keyword>
<comment type="caution">
    <text evidence="2">The sequence shown here is derived from an EMBL/GenBank/DDBJ whole genome shotgun (WGS) entry which is preliminary data.</text>
</comment>
<feature type="transmembrane region" description="Helical" evidence="1">
    <location>
        <begin position="151"/>
        <end position="171"/>
    </location>
</feature>
<dbReference type="EMBL" id="CAXAMN010001814">
    <property type="protein sequence ID" value="CAK8996383.1"/>
    <property type="molecule type" value="Genomic_DNA"/>
</dbReference>
<keyword evidence="1" id="KW-1133">Transmembrane helix</keyword>
<reference evidence="2 3" key="1">
    <citation type="submission" date="2024-02" db="EMBL/GenBank/DDBJ databases">
        <authorList>
            <person name="Chen Y."/>
            <person name="Shah S."/>
            <person name="Dougan E. K."/>
            <person name="Thang M."/>
            <person name="Chan C."/>
        </authorList>
    </citation>
    <scope>NUCLEOTIDE SEQUENCE [LARGE SCALE GENOMIC DNA]</scope>
</reference>
<dbReference type="Proteomes" id="UP001642484">
    <property type="component" value="Unassembled WGS sequence"/>
</dbReference>
<gene>
    <name evidence="2" type="ORF">CCMP2556_LOCUS4428</name>
</gene>
<evidence type="ECO:0000313" key="3">
    <source>
        <dbReference type="Proteomes" id="UP001642484"/>
    </source>
</evidence>
<evidence type="ECO:0000313" key="2">
    <source>
        <dbReference type="EMBL" id="CAK8996383.1"/>
    </source>
</evidence>
<evidence type="ECO:0000256" key="1">
    <source>
        <dbReference type="SAM" id="Phobius"/>
    </source>
</evidence>
<name>A0ABP0I293_9DINO</name>
<proteinExistence type="predicted"/>
<accession>A0ABP0I293</accession>
<organism evidence="2 3">
    <name type="scientific">Durusdinium trenchii</name>
    <dbReference type="NCBI Taxonomy" id="1381693"/>
    <lineage>
        <taxon>Eukaryota</taxon>
        <taxon>Sar</taxon>
        <taxon>Alveolata</taxon>
        <taxon>Dinophyceae</taxon>
        <taxon>Suessiales</taxon>
        <taxon>Symbiodiniaceae</taxon>
        <taxon>Durusdinium</taxon>
    </lineage>
</organism>
<keyword evidence="1" id="KW-0472">Membrane</keyword>